<dbReference type="SUPFAM" id="SSF53850">
    <property type="entry name" value="Periplasmic binding protein-like II"/>
    <property type="match status" value="1"/>
</dbReference>
<dbReference type="CDD" id="cd08498">
    <property type="entry name" value="PBP2_NikA_DppA_OppA_like_2"/>
    <property type="match status" value="1"/>
</dbReference>
<dbReference type="InterPro" id="IPR039424">
    <property type="entry name" value="SBP_5"/>
</dbReference>
<dbReference type="PANTHER" id="PTHR30290">
    <property type="entry name" value="PERIPLASMIC BINDING COMPONENT OF ABC TRANSPORTER"/>
    <property type="match status" value="1"/>
</dbReference>
<feature type="signal peptide" evidence="5">
    <location>
        <begin position="1"/>
        <end position="35"/>
    </location>
</feature>
<evidence type="ECO:0000256" key="5">
    <source>
        <dbReference type="SAM" id="SignalP"/>
    </source>
</evidence>
<keyword evidence="8" id="KW-1185">Reference proteome</keyword>
<dbReference type="Proteomes" id="UP000626026">
    <property type="component" value="Unassembled WGS sequence"/>
</dbReference>
<protein>
    <submittedName>
        <fullName evidence="7">ABC transporter substrate-binding protein</fullName>
    </submittedName>
</protein>
<organism evidence="7 8">
    <name type="scientific">Teichococcus aerophilus</name>
    <dbReference type="NCBI Taxonomy" id="1224513"/>
    <lineage>
        <taxon>Bacteria</taxon>
        <taxon>Pseudomonadati</taxon>
        <taxon>Pseudomonadota</taxon>
        <taxon>Alphaproteobacteria</taxon>
        <taxon>Acetobacterales</taxon>
        <taxon>Roseomonadaceae</taxon>
        <taxon>Roseomonas</taxon>
    </lineage>
</organism>
<dbReference type="PANTHER" id="PTHR30290:SF9">
    <property type="entry name" value="OLIGOPEPTIDE-BINDING PROTEIN APPA"/>
    <property type="match status" value="1"/>
</dbReference>
<dbReference type="PIRSF" id="PIRSF002741">
    <property type="entry name" value="MppA"/>
    <property type="match status" value="1"/>
</dbReference>
<dbReference type="Pfam" id="PF00496">
    <property type="entry name" value="SBP_bac_5"/>
    <property type="match status" value="1"/>
</dbReference>
<evidence type="ECO:0000256" key="2">
    <source>
        <dbReference type="ARBA" id="ARBA00005695"/>
    </source>
</evidence>
<evidence type="ECO:0000256" key="1">
    <source>
        <dbReference type="ARBA" id="ARBA00004418"/>
    </source>
</evidence>
<dbReference type="Gene3D" id="3.90.76.10">
    <property type="entry name" value="Dipeptide-binding Protein, Domain 1"/>
    <property type="match status" value="1"/>
</dbReference>
<evidence type="ECO:0000256" key="3">
    <source>
        <dbReference type="ARBA" id="ARBA00022448"/>
    </source>
</evidence>
<evidence type="ECO:0000259" key="6">
    <source>
        <dbReference type="Pfam" id="PF00496"/>
    </source>
</evidence>
<evidence type="ECO:0000256" key="4">
    <source>
        <dbReference type="ARBA" id="ARBA00022729"/>
    </source>
</evidence>
<dbReference type="EMBL" id="JACTVA010000005">
    <property type="protein sequence ID" value="MBC9206102.1"/>
    <property type="molecule type" value="Genomic_DNA"/>
</dbReference>
<accession>A0ABR7RHU1</accession>
<feature type="domain" description="Solute-binding protein family 5" evidence="6">
    <location>
        <begin position="80"/>
        <end position="434"/>
    </location>
</feature>
<proteinExistence type="inferred from homology"/>
<evidence type="ECO:0000313" key="8">
    <source>
        <dbReference type="Proteomes" id="UP000626026"/>
    </source>
</evidence>
<reference evidence="7 8" key="1">
    <citation type="journal article" date="2013" name="Int. J. Syst. Evol. Microbiol.">
        <title>Roseomonas aerophila sp. nov., isolated from air.</title>
        <authorList>
            <person name="Kim S.J."/>
            <person name="Weon H.Y."/>
            <person name="Ahn J.H."/>
            <person name="Hong S.B."/>
            <person name="Seok S.J."/>
            <person name="Whang K.S."/>
            <person name="Kwon S.W."/>
        </authorList>
    </citation>
    <scope>NUCLEOTIDE SEQUENCE [LARGE SCALE GENOMIC DNA]</scope>
    <source>
        <strain evidence="7 8">NBRC 108923</strain>
    </source>
</reference>
<dbReference type="InterPro" id="IPR000914">
    <property type="entry name" value="SBP_5_dom"/>
</dbReference>
<dbReference type="Gene3D" id="3.10.105.10">
    <property type="entry name" value="Dipeptide-binding Protein, Domain 3"/>
    <property type="match status" value="1"/>
</dbReference>
<comment type="similarity">
    <text evidence="2">Belongs to the bacterial solute-binding protein 5 family.</text>
</comment>
<keyword evidence="4 5" id="KW-0732">Signal</keyword>
<comment type="subcellular location">
    <subcellularLocation>
        <location evidence="1">Periplasm</location>
    </subcellularLocation>
</comment>
<keyword evidence="3" id="KW-0813">Transport</keyword>
<dbReference type="Gene3D" id="3.40.190.10">
    <property type="entry name" value="Periplasmic binding protein-like II"/>
    <property type="match status" value="1"/>
</dbReference>
<dbReference type="InterPro" id="IPR030678">
    <property type="entry name" value="Peptide/Ni-bd"/>
</dbReference>
<gene>
    <name evidence="7" type="ORF">IBL26_04585</name>
</gene>
<sequence>MAMGLIPRRESFASFLRRGCAVAICGLAAAGAAQAQPTLTIAAMTSPSALDPHYHSTNNNNMALFQIFEPLIREANDGSLSPALAESWKVVGDTTWEIKLRSGARFHDGTPFEAEDIAFTLNRLANVPNSPGPFTPYARSIREVEIVDPTTVRVHTHQPNPYLDYDLTRVMILSRKIHAEATTALFNNGKLAIGTGPYRYVGFILNERLSITANPEYWGEKPEWSRVETRYVSNAGARTAALLSGEVDLIDGVPVHDVTRLQGEPNVRIFGTDSYGTAYLFPDAGRDQVPYITDKQGKPLPTNPLRDRRVREALSLSVNRAGIVERLLVGQGTPADQFAPPAVADRAPGMPPLAYDIAAARKLLAEAGYPNGFRMTIHGPNGFFASDGEVLQALAQGFNRIGVDTQVEILPPANFFTRATNRDFALFMTTYTSNLASNTLRQVAATRDPATGSGPFNRQHYSNPALDAPLSEALRTMDPGRRQELTTQAMQQLVQDKGIIPVFYLRVNWAGRSDRLTYEPSPNWYTQAQFAHPVAR</sequence>
<comment type="caution">
    <text evidence="7">The sequence shown here is derived from an EMBL/GenBank/DDBJ whole genome shotgun (WGS) entry which is preliminary data.</text>
</comment>
<evidence type="ECO:0000313" key="7">
    <source>
        <dbReference type="EMBL" id="MBC9206102.1"/>
    </source>
</evidence>
<dbReference type="RefSeq" id="WP_187783284.1">
    <property type="nucleotide sequence ID" value="NZ_JACTVA010000005.1"/>
</dbReference>
<name>A0ABR7RHU1_9PROT</name>
<feature type="chain" id="PRO_5046108058" evidence="5">
    <location>
        <begin position="36"/>
        <end position="536"/>
    </location>
</feature>